<dbReference type="Proteomes" id="UP000078558">
    <property type="component" value="Chromosome I"/>
</dbReference>
<evidence type="ECO:0000313" key="1">
    <source>
        <dbReference type="EMBL" id="SBT24594.1"/>
    </source>
</evidence>
<dbReference type="KEGG" id="odi:ODI_R2088"/>
<proteinExistence type="predicted"/>
<dbReference type="STRING" id="1851544.ODI_01714"/>
<dbReference type="RefSeq" id="WP_067751058.1">
    <property type="nucleotide sequence ID" value="NZ_LT907988.1"/>
</dbReference>
<accession>A0A1C3JZJ0</accession>
<dbReference type="SUPFAM" id="SSF55331">
    <property type="entry name" value="Tautomerase/MIF"/>
    <property type="match status" value="1"/>
</dbReference>
<dbReference type="InterPro" id="IPR037479">
    <property type="entry name" value="Tauto_MSAD"/>
</dbReference>
<dbReference type="AlphaFoldDB" id="A0A1C3JZJ0"/>
<organism evidence="1 3">
    <name type="scientific">Orrella dioscoreae</name>
    <dbReference type="NCBI Taxonomy" id="1851544"/>
    <lineage>
        <taxon>Bacteria</taxon>
        <taxon>Pseudomonadati</taxon>
        <taxon>Pseudomonadota</taxon>
        <taxon>Betaproteobacteria</taxon>
        <taxon>Burkholderiales</taxon>
        <taxon>Alcaligenaceae</taxon>
        <taxon>Orrella</taxon>
    </lineage>
</organism>
<dbReference type="PANTHER" id="PTHR38460">
    <property type="entry name" value="TAUTOMERASE YOLI-RELATED"/>
    <property type="match status" value="1"/>
</dbReference>
<keyword evidence="3" id="KW-1185">Reference proteome</keyword>
<protein>
    <recommendedName>
        <fullName evidence="4">4-oxalocrotonate tautomerase</fullName>
    </recommendedName>
</protein>
<dbReference type="Pfam" id="PF14552">
    <property type="entry name" value="Tautomerase_2"/>
    <property type="match status" value="1"/>
</dbReference>
<dbReference type="OrthoDB" id="9804765at2"/>
<name>A0A1C3JZJ0_9BURK</name>
<sequence length="128" mass="14173">MPATRIDTRRGWIGERRLAVIEAVQRALQQGLKIPDDDRCISLAEHDADAMIVPRGKGPAYSVIEIKLFSGRSTEAKRRLYAAMTDELSALGVPKHDIKIILVEIDPVNWGLRGLPASDIDLGFKIDV</sequence>
<dbReference type="EMBL" id="FLRC01000010">
    <property type="protein sequence ID" value="SBT24594.1"/>
    <property type="molecule type" value="Genomic_DNA"/>
</dbReference>
<dbReference type="PANTHER" id="PTHR38460:SF1">
    <property type="entry name" value="TAUTOMERASE YOLI-RELATED"/>
    <property type="match status" value="1"/>
</dbReference>
<dbReference type="Gene3D" id="3.30.429.10">
    <property type="entry name" value="Macrophage Migration Inhibitory Factor"/>
    <property type="match status" value="1"/>
</dbReference>
<evidence type="ECO:0008006" key="4">
    <source>
        <dbReference type="Google" id="ProtNLM"/>
    </source>
</evidence>
<reference evidence="1 3" key="1">
    <citation type="submission" date="2016-06" db="EMBL/GenBank/DDBJ databases">
        <authorList>
            <person name="Kjaerup R.B."/>
            <person name="Dalgaard T.S."/>
            <person name="Juul-Madsen H.R."/>
        </authorList>
    </citation>
    <scope>NUCLEOTIDE SEQUENCE [LARGE SCALE GENOMIC DNA]</scope>
    <source>
        <strain evidence="1">Orrdi1</strain>
    </source>
</reference>
<dbReference type="InterPro" id="IPR014347">
    <property type="entry name" value="Tautomerase/MIF_sf"/>
</dbReference>
<reference evidence="2 3" key="2">
    <citation type="submission" date="2017-08" db="EMBL/GenBank/DDBJ databases">
        <authorList>
            <person name="de Groot N.N."/>
        </authorList>
    </citation>
    <scope>NUCLEOTIDE SEQUENCE [LARGE SCALE GENOMIC DNA]</scope>
    <source>
        <strain evidence="2">Orrdi1</strain>
    </source>
</reference>
<evidence type="ECO:0000313" key="2">
    <source>
        <dbReference type="EMBL" id="SOE49454.1"/>
    </source>
</evidence>
<dbReference type="EMBL" id="LT907988">
    <property type="protein sequence ID" value="SOE49454.1"/>
    <property type="molecule type" value="Genomic_DNA"/>
</dbReference>
<gene>
    <name evidence="1" type="ORF">ODI_01714</name>
    <name evidence="2" type="ORF">ODI_R2088</name>
</gene>
<evidence type="ECO:0000313" key="3">
    <source>
        <dbReference type="Proteomes" id="UP000078558"/>
    </source>
</evidence>